<dbReference type="RefSeq" id="WP_253744212.1">
    <property type="nucleotide sequence ID" value="NZ_BAABKA010000103.1"/>
</dbReference>
<dbReference type="Pfam" id="PF13822">
    <property type="entry name" value="ACC_epsilon"/>
    <property type="match status" value="1"/>
</dbReference>
<dbReference type="Proteomes" id="UP001139648">
    <property type="component" value="Unassembled WGS sequence"/>
</dbReference>
<dbReference type="GO" id="GO:0003989">
    <property type="term" value="F:acetyl-CoA carboxylase activity"/>
    <property type="evidence" value="ECO:0007669"/>
    <property type="project" value="InterPro"/>
</dbReference>
<dbReference type="InterPro" id="IPR032716">
    <property type="entry name" value="ACC_epsilon"/>
</dbReference>
<dbReference type="AlphaFoldDB" id="A0A9X2GG55"/>
<evidence type="ECO:0008006" key="4">
    <source>
        <dbReference type="Google" id="ProtNLM"/>
    </source>
</evidence>
<reference evidence="2" key="1">
    <citation type="submission" date="2022-06" db="EMBL/GenBank/DDBJ databases">
        <title>Sequencing the genomes of 1000 actinobacteria strains.</title>
        <authorList>
            <person name="Klenk H.-P."/>
        </authorList>
    </citation>
    <scope>NUCLEOTIDE SEQUENCE</scope>
    <source>
        <strain evidence="2">DSM 46694</strain>
    </source>
</reference>
<keyword evidence="3" id="KW-1185">Reference proteome</keyword>
<organism evidence="2 3">
    <name type="scientific">Nonomuraea thailandensis</name>
    <dbReference type="NCBI Taxonomy" id="1188745"/>
    <lineage>
        <taxon>Bacteria</taxon>
        <taxon>Bacillati</taxon>
        <taxon>Actinomycetota</taxon>
        <taxon>Actinomycetes</taxon>
        <taxon>Streptosporangiales</taxon>
        <taxon>Streptosporangiaceae</taxon>
        <taxon>Nonomuraea</taxon>
    </lineage>
</organism>
<evidence type="ECO:0000256" key="1">
    <source>
        <dbReference type="SAM" id="MobiDB-lite"/>
    </source>
</evidence>
<dbReference type="GO" id="GO:0004658">
    <property type="term" value="F:propionyl-CoA carboxylase activity"/>
    <property type="evidence" value="ECO:0007669"/>
    <property type="project" value="InterPro"/>
</dbReference>
<protein>
    <recommendedName>
        <fullName evidence="4">Acyl-CoA carboxylase subunit epsilon</fullName>
    </recommendedName>
</protein>
<feature type="region of interest" description="Disordered" evidence="1">
    <location>
        <begin position="24"/>
        <end position="62"/>
    </location>
</feature>
<accession>A0A9X2GG55</accession>
<evidence type="ECO:0000313" key="2">
    <source>
        <dbReference type="EMBL" id="MCP2357072.1"/>
    </source>
</evidence>
<proteinExistence type="predicted"/>
<dbReference type="EMBL" id="JAMZEB010000002">
    <property type="protein sequence ID" value="MCP2357072.1"/>
    <property type="molecule type" value="Genomic_DNA"/>
</dbReference>
<comment type="caution">
    <text evidence="2">The sequence shown here is derived from an EMBL/GenBank/DDBJ whole genome shotgun (WGS) entry which is preliminary data.</text>
</comment>
<gene>
    <name evidence="2" type="ORF">HD597_004092</name>
</gene>
<name>A0A9X2GG55_9ACTN</name>
<evidence type="ECO:0000313" key="3">
    <source>
        <dbReference type="Proteomes" id="UP001139648"/>
    </source>
</evidence>
<sequence length="62" mass="6767">MKITKGSPTAEELAALVVALHAARQAPAPPSVTRRPRRPLRRPLLPGPSGWRESRWNPGGHL</sequence>